<organism evidence="1 2">
    <name type="scientific">Trichoplusia ni</name>
    <name type="common">Cabbage looper</name>
    <dbReference type="NCBI Taxonomy" id="7111"/>
    <lineage>
        <taxon>Eukaryota</taxon>
        <taxon>Metazoa</taxon>
        <taxon>Ecdysozoa</taxon>
        <taxon>Arthropoda</taxon>
        <taxon>Hexapoda</taxon>
        <taxon>Insecta</taxon>
        <taxon>Pterygota</taxon>
        <taxon>Neoptera</taxon>
        <taxon>Endopterygota</taxon>
        <taxon>Lepidoptera</taxon>
        <taxon>Glossata</taxon>
        <taxon>Ditrysia</taxon>
        <taxon>Noctuoidea</taxon>
        <taxon>Noctuidae</taxon>
        <taxon>Plusiinae</taxon>
        <taxon>Trichoplusia</taxon>
    </lineage>
</organism>
<dbReference type="CDD" id="cd01644">
    <property type="entry name" value="RT_pepA17"/>
    <property type="match status" value="1"/>
</dbReference>
<dbReference type="KEGG" id="tnl:113507504"/>
<accession>A0A7E5X0E3</accession>
<evidence type="ECO:0000313" key="2">
    <source>
        <dbReference type="RefSeq" id="XP_026746159.1"/>
    </source>
</evidence>
<dbReference type="InterPro" id="IPR043128">
    <property type="entry name" value="Rev_trsase/Diguanyl_cyclase"/>
</dbReference>
<dbReference type="PANTHER" id="PTHR47331:SF1">
    <property type="entry name" value="GAG-LIKE PROTEIN"/>
    <property type="match status" value="1"/>
</dbReference>
<dbReference type="Proteomes" id="UP000322000">
    <property type="component" value="Unplaced"/>
</dbReference>
<dbReference type="SUPFAM" id="SSF56672">
    <property type="entry name" value="DNA/RNA polymerases"/>
    <property type="match status" value="1"/>
</dbReference>
<dbReference type="Gene3D" id="3.30.70.270">
    <property type="match status" value="1"/>
</dbReference>
<name>A0A7E5X0E3_TRINI</name>
<protein>
    <submittedName>
        <fullName evidence="2">Uncharacterized protein LOC113507504</fullName>
    </submittedName>
</protein>
<dbReference type="AlphaFoldDB" id="A0A7E5X0E3"/>
<proteinExistence type="predicted"/>
<gene>
    <name evidence="2" type="primary">LOC113507504</name>
</gene>
<dbReference type="InterPro" id="IPR043502">
    <property type="entry name" value="DNA/RNA_pol_sf"/>
</dbReference>
<evidence type="ECO:0000313" key="1">
    <source>
        <dbReference type="Proteomes" id="UP000322000"/>
    </source>
</evidence>
<keyword evidence="1" id="KW-1185">Reference proteome</keyword>
<reference evidence="2" key="1">
    <citation type="submission" date="2025-08" db="UniProtKB">
        <authorList>
            <consortium name="RefSeq"/>
        </authorList>
    </citation>
    <scope>IDENTIFICATION</scope>
</reference>
<dbReference type="Gene3D" id="3.10.10.10">
    <property type="entry name" value="HIV Type 1 Reverse Transcriptase, subunit A, domain 1"/>
    <property type="match status" value="1"/>
</dbReference>
<dbReference type="InParanoid" id="A0A7E5X0E3"/>
<dbReference type="RefSeq" id="XP_026746159.1">
    <property type="nucleotide sequence ID" value="XM_026890358.1"/>
</dbReference>
<dbReference type="Pfam" id="PF05380">
    <property type="entry name" value="Peptidase_A17"/>
    <property type="match status" value="1"/>
</dbReference>
<dbReference type="GeneID" id="113507504"/>
<dbReference type="InterPro" id="IPR008042">
    <property type="entry name" value="Retrotrans_Pao"/>
</dbReference>
<dbReference type="PANTHER" id="PTHR47331">
    <property type="entry name" value="PHD-TYPE DOMAIN-CONTAINING PROTEIN"/>
    <property type="match status" value="1"/>
</dbReference>
<dbReference type="GO" id="GO:0071897">
    <property type="term" value="P:DNA biosynthetic process"/>
    <property type="evidence" value="ECO:0007669"/>
    <property type="project" value="UniProtKB-ARBA"/>
</dbReference>
<dbReference type="OrthoDB" id="5984724at2759"/>
<sequence length="1073" mass="123599">MTSQSASQLKGLLDTTTECLNNFNNLNIDTGSWDPFLIYLLVQKMDSETHKNWEEHAYKEESENLPTWSDFKKFLESKYRTLELTNQNSTSRDTKIIKERSCHVASPVTEKVCVMCKENHSLSHCKEFCKKEPTERREFVKTKQLCFNCLVPGHSAFKCKVPVSCRLCHRRHHSLLHETKIKQQGESSVTLPPTVTHVEEKQALQVNTMIASHYNTKKRIAALLATAEVEATSEQGNTIVLRALIDQGSEAAFISEKATQLLKLERQPVKASIIGVGSQRTEIKHVVQLRIRSRSDRNYCLPIKAYVMSKQLTTKIPTKTINKQDWTHIQDLNLADPNYFKPGSIDMLLGVKEYAEILQNNLIKGPPGTPSAQETSLGWILFGEVNTTHQSQYVVMHHSVDVEDMLKSIWEIDVDTKRHLTKDEKLCEEIYESTTARNEEGRYIVKLPFNTYSPQSPDGNTKSIAAHRFTLLEKKFRKSPDLQKEYSKVINDYIKQGHIEKVPDIEKDKRAVYLPHHAVTRADKESTRTRVVFDASCKGSNNVSLNDELLVGPQLQEDLRNILMRWRMKRVCFMADIKQMFRQVLVSPEDADFQRILWRQQESDTLEEYRLLRVTFGTASAPYLAVKTLQQVAKDEAKNNILVAQTINEDFYMDDLLSGTDSVSEALSLSKELSVTLQKGGFQLTKWASNSIVLMKYIEEDKRSARAHIDLNLDGTLKALGIEWNLKTDQFRYNLRFTPITKSITKRNILSDIQKVFDPLGWIAPSTVMAKILIQKIWLERVNWDEQVSNTLEQEWREIRSDFVNITEIKIERWLGTMTVNNDKTQIHGFSNASMRAYAAAVYVRIHTLDNKIETKLIAARTRVAPLKTISLPRLELCGALLLSKLMKQVGQSMRIPTSRMYAWTDSSIVIAWLSGEPNRWKPFVANRVVEIVENINNKHWFHVQSHENSADLASRGMLLSDLKKSNLWWHGPGWLSETKINIKHEMAETDLEMKKIKINTYLNAERSEEPETTLISQFDNFETLTDLIKVITYCRRFINYKKNINSENQNLTTQELEVTLQICIKKNSRRRI</sequence>